<dbReference type="EMBL" id="CM045768">
    <property type="protein sequence ID" value="KAI7983673.1"/>
    <property type="molecule type" value="Genomic_DNA"/>
</dbReference>
<proteinExistence type="predicted"/>
<sequence length="794" mass="88908">METVNDKNLEIKRQMFSHAMKGKWEEVVEIYKKNAEVHVAKITKSGDTALHLAVSDGQDEFVKQLVDTIYKADSKAKAAAPSVQTEGGSGGQASSGENKPGGGGEEEKAPKALRIKNERGNTPLHLAAASGSLEMCYWIANKHPNLIFIRNKHQMNPLFLAALNGKKDAFLCLDNFCRNKRPLLEYCRGSNGDTFLHAALNGEYFDLTFQIICRYGELVNQNNEKGFTPLHVLATKPSSFKSGKRLGRLDGIIYHCTFVEELKEDKGKKEPKPKSKPEEQPNLPENYQTCFFIYGLYRKVVRVIYPEKKTNGKSKGTGNNNTPQKTDVESPVHSHDIFPPNYKSCFEPVKLIYKAILIILGCGSRDIKKVQDKKKQNVWTIQILNKLLSLSMTYGYEDNGQKPQDHVSELPILEDNTNSGTLATAQNPAGANKNNQKNEGQTKEQTDDPQKNKAPILVVGKDRIIEVVEQVVEQLLIDQTKNDDQHKNETPILVAAKYGIIEIVEKVLEQFPVAIHDTNSDEKNIVLLAVENRQTNVYEFLLERNILKDSIFSKVDKDGNSAVHLAAKIGEYRPWLIPGAALQMQWEIKWYEFVKYSMPLHFFVHYNKADETPKDIFTKSHKDLVKQGGEWLNTTSNSCSVVAALIATVAFATASTVPGGNSTEGKPTLENQPAFNVFAITSLVALCFSVTALIMFLAILTSRHQERDFRSSLPGKLLVGLNSLFVSITAMLVSFCAGHFFVLKDELKFVAFPVYAVTCLPVTFFAISQFPLYFDLIRAMFKNVPQRSYRLVAQ</sequence>
<keyword evidence="2" id="KW-1185">Reference proteome</keyword>
<name>A0ACC0F540_9ERIC</name>
<accession>A0ACC0F540</accession>
<dbReference type="Proteomes" id="UP001060215">
    <property type="component" value="Chromosome 11"/>
</dbReference>
<evidence type="ECO:0000313" key="2">
    <source>
        <dbReference type="Proteomes" id="UP001060215"/>
    </source>
</evidence>
<reference evidence="1 2" key="1">
    <citation type="journal article" date="2022" name="Plant J.">
        <title>Chromosome-level genome of Camellia lanceoleosa provides a valuable resource for understanding genome evolution and self-incompatibility.</title>
        <authorList>
            <person name="Gong W."/>
            <person name="Xiao S."/>
            <person name="Wang L."/>
            <person name="Liao Z."/>
            <person name="Chang Y."/>
            <person name="Mo W."/>
            <person name="Hu G."/>
            <person name="Li W."/>
            <person name="Zhao G."/>
            <person name="Zhu H."/>
            <person name="Hu X."/>
            <person name="Ji K."/>
            <person name="Xiang X."/>
            <person name="Song Q."/>
            <person name="Yuan D."/>
            <person name="Jin S."/>
            <person name="Zhang L."/>
        </authorList>
    </citation>
    <scope>NUCLEOTIDE SEQUENCE [LARGE SCALE GENOMIC DNA]</scope>
    <source>
        <strain evidence="1">SQ_2022a</strain>
    </source>
</reference>
<comment type="caution">
    <text evidence="1">The sequence shown here is derived from an EMBL/GenBank/DDBJ whole genome shotgun (WGS) entry which is preliminary data.</text>
</comment>
<evidence type="ECO:0000313" key="1">
    <source>
        <dbReference type="EMBL" id="KAI7983673.1"/>
    </source>
</evidence>
<organism evidence="1 2">
    <name type="scientific">Camellia lanceoleosa</name>
    <dbReference type="NCBI Taxonomy" id="1840588"/>
    <lineage>
        <taxon>Eukaryota</taxon>
        <taxon>Viridiplantae</taxon>
        <taxon>Streptophyta</taxon>
        <taxon>Embryophyta</taxon>
        <taxon>Tracheophyta</taxon>
        <taxon>Spermatophyta</taxon>
        <taxon>Magnoliopsida</taxon>
        <taxon>eudicotyledons</taxon>
        <taxon>Gunneridae</taxon>
        <taxon>Pentapetalae</taxon>
        <taxon>asterids</taxon>
        <taxon>Ericales</taxon>
        <taxon>Theaceae</taxon>
        <taxon>Camellia</taxon>
    </lineage>
</organism>
<protein>
    <submittedName>
        <fullName evidence="1">Ankyrin repeat-containing protein ITN1</fullName>
    </submittedName>
</protein>
<gene>
    <name evidence="1" type="ORF">LOK49_LG15G00529</name>
</gene>